<gene>
    <name evidence="3" type="ORF">BDW59DRAFT_164130</name>
</gene>
<keyword evidence="4" id="KW-1185">Reference proteome</keyword>
<evidence type="ECO:0000256" key="2">
    <source>
        <dbReference type="SAM" id="MobiDB-lite"/>
    </source>
</evidence>
<proteinExistence type="predicted"/>
<keyword evidence="1" id="KW-0175">Coiled coil</keyword>
<feature type="compositionally biased region" description="Low complexity" evidence="2">
    <location>
        <begin position="129"/>
        <end position="147"/>
    </location>
</feature>
<name>A0ABR4I0W9_9EURO</name>
<evidence type="ECO:0000256" key="1">
    <source>
        <dbReference type="SAM" id="Coils"/>
    </source>
</evidence>
<organism evidence="3 4">
    <name type="scientific">Aspergillus cavernicola</name>
    <dbReference type="NCBI Taxonomy" id="176166"/>
    <lineage>
        <taxon>Eukaryota</taxon>
        <taxon>Fungi</taxon>
        <taxon>Dikarya</taxon>
        <taxon>Ascomycota</taxon>
        <taxon>Pezizomycotina</taxon>
        <taxon>Eurotiomycetes</taxon>
        <taxon>Eurotiomycetidae</taxon>
        <taxon>Eurotiales</taxon>
        <taxon>Aspergillaceae</taxon>
        <taxon>Aspergillus</taxon>
        <taxon>Aspergillus subgen. Nidulantes</taxon>
    </lineage>
</organism>
<evidence type="ECO:0000313" key="3">
    <source>
        <dbReference type="EMBL" id="KAL2821395.1"/>
    </source>
</evidence>
<accession>A0ABR4I0W9</accession>
<dbReference type="EMBL" id="JBFXLS010000063">
    <property type="protein sequence ID" value="KAL2821395.1"/>
    <property type="molecule type" value="Genomic_DNA"/>
</dbReference>
<feature type="region of interest" description="Disordered" evidence="2">
    <location>
        <begin position="127"/>
        <end position="147"/>
    </location>
</feature>
<reference evidence="3 4" key="1">
    <citation type="submission" date="2024-07" db="EMBL/GenBank/DDBJ databases">
        <title>Section-level genome sequencing and comparative genomics of Aspergillus sections Usti and Cavernicolus.</title>
        <authorList>
            <consortium name="Lawrence Berkeley National Laboratory"/>
            <person name="Nybo J.L."/>
            <person name="Vesth T.C."/>
            <person name="Theobald S."/>
            <person name="Frisvad J.C."/>
            <person name="Larsen T.O."/>
            <person name="Kjaerboelling I."/>
            <person name="Rothschild-Mancinelli K."/>
            <person name="Lyhne E.K."/>
            <person name="Kogle M.E."/>
            <person name="Barry K."/>
            <person name="Clum A."/>
            <person name="Na H."/>
            <person name="Ledsgaard L."/>
            <person name="Lin J."/>
            <person name="Lipzen A."/>
            <person name="Kuo A."/>
            <person name="Riley R."/>
            <person name="Mondo S."/>
            <person name="LaButti K."/>
            <person name="Haridas S."/>
            <person name="Pangalinan J."/>
            <person name="Salamov A.A."/>
            <person name="Simmons B.A."/>
            <person name="Magnuson J.K."/>
            <person name="Chen J."/>
            <person name="Drula E."/>
            <person name="Henrissat B."/>
            <person name="Wiebenga A."/>
            <person name="Lubbers R.J."/>
            <person name="Gomes A.C."/>
            <person name="Makela M.R."/>
            <person name="Stajich J."/>
            <person name="Grigoriev I.V."/>
            <person name="Mortensen U.H."/>
            <person name="De vries R.P."/>
            <person name="Baker S.E."/>
            <person name="Andersen M.R."/>
        </authorList>
    </citation>
    <scope>NUCLEOTIDE SEQUENCE [LARGE SCALE GENOMIC DNA]</scope>
    <source>
        <strain evidence="3 4">CBS 600.67</strain>
    </source>
</reference>
<sequence length="147" mass="16612">MNPSTSSALRDISSLSSPAKTALMDTIAQEMTTIIITISKEIQRGTLKAQHTAPFNLFIRTIQRDETAQQRKLERKLARYQRRGRRWRAERQWIRRDLAGMVRQMEILHGRWKKRVEVLEKKGSVTVASVSRSDSGSGSLGGESSSG</sequence>
<feature type="coiled-coil region" evidence="1">
    <location>
        <begin position="63"/>
        <end position="90"/>
    </location>
</feature>
<comment type="caution">
    <text evidence="3">The sequence shown here is derived from an EMBL/GenBank/DDBJ whole genome shotgun (WGS) entry which is preliminary data.</text>
</comment>
<evidence type="ECO:0000313" key="4">
    <source>
        <dbReference type="Proteomes" id="UP001610335"/>
    </source>
</evidence>
<protein>
    <submittedName>
        <fullName evidence="3">Uncharacterized protein</fullName>
    </submittedName>
</protein>
<dbReference type="Proteomes" id="UP001610335">
    <property type="component" value="Unassembled WGS sequence"/>
</dbReference>